<sequence>MRNFYLTAWSERVIQTGDAHSNGSPVMETTVEWASDIQHRPEDQSTPFVVSGTLRWTAPRTPNVSPADRTDWVKKLLRSSL</sequence>
<evidence type="ECO:0000313" key="2">
    <source>
        <dbReference type="Proteomes" id="UP000515220"/>
    </source>
</evidence>
<gene>
    <name evidence="1" type="ORF">AAJCM20276_27410</name>
</gene>
<protein>
    <submittedName>
        <fullName evidence="1">Uncharacterized protein</fullName>
    </submittedName>
</protein>
<reference evidence="1 2" key="1">
    <citation type="submission" date="2020-07" db="EMBL/GenBank/DDBJ databases">
        <title>Complete Genome Sequence of an acetic acid bacterium, Acetobacter aceti JCM20276.</title>
        <authorList>
            <person name="Hirose Y."/>
            <person name="Mihara H."/>
        </authorList>
    </citation>
    <scope>NUCLEOTIDE SEQUENCE [LARGE SCALE GENOMIC DNA]</scope>
    <source>
        <strain evidence="1 2">JCM20276</strain>
    </source>
</reference>
<dbReference type="AlphaFoldDB" id="A0A6S6PGI1"/>
<dbReference type="Proteomes" id="UP000515220">
    <property type="component" value="Chromosome"/>
</dbReference>
<proteinExistence type="predicted"/>
<accession>A0A6S6PGI1</accession>
<evidence type="ECO:0000313" key="1">
    <source>
        <dbReference type="EMBL" id="BCI68117.1"/>
    </source>
</evidence>
<name>A0A6S6PGI1_ACEAC</name>
<organism evidence="1 2">
    <name type="scientific">Acetobacter aceti</name>
    <dbReference type="NCBI Taxonomy" id="435"/>
    <lineage>
        <taxon>Bacteria</taxon>
        <taxon>Pseudomonadati</taxon>
        <taxon>Pseudomonadota</taxon>
        <taxon>Alphaproteobacteria</taxon>
        <taxon>Acetobacterales</taxon>
        <taxon>Acetobacteraceae</taxon>
        <taxon>Acetobacter</taxon>
        <taxon>Acetobacter subgen. Acetobacter</taxon>
    </lineage>
</organism>
<dbReference type="EMBL" id="AP023326">
    <property type="protein sequence ID" value="BCI68117.1"/>
    <property type="molecule type" value="Genomic_DNA"/>
</dbReference>